<gene>
    <name evidence="1" type="ORF">SAMN05444159_1262</name>
</gene>
<dbReference type="InterPro" id="IPR056919">
    <property type="entry name" value="Phage_TAC_18"/>
</dbReference>
<evidence type="ECO:0000313" key="2">
    <source>
        <dbReference type="Proteomes" id="UP000189935"/>
    </source>
</evidence>
<dbReference type="Pfam" id="PF23812">
    <property type="entry name" value="Phage_TAC_18"/>
    <property type="match status" value="1"/>
</dbReference>
<name>A0A1M6LFP1_9BRAD</name>
<organism evidence="1 2">
    <name type="scientific">Bradyrhizobium lablabi</name>
    <dbReference type="NCBI Taxonomy" id="722472"/>
    <lineage>
        <taxon>Bacteria</taxon>
        <taxon>Pseudomonadati</taxon>
        <taxon>Pseudomonadota</taxon>
        <taxon>Alphaproteobacteria</taxon>
        <taxon>Hyphomicrobiales</taxon>
        <taxon>Nitrobacteraceae</taxon>
        <taxon>Bradyrhizobium</taxon>
    </lineage>
</organism>
<proteinExistence type="predicted"/>
<dbReference type="EMBL" id="LT670844">
    <property type="protein sequence ID" value="SHJ69966.1"/>
    <property type="molecule type" value="Genomic_DNA"/>
</dbReference>
<evidence type="ECO:0000313" key="1">
    <source>
        <dbReference type="EMBL" id="SHJ69966.1"/>
    </source>
</evidence>
<dbReference type="Proteomes" id="UP000189935">
    <property type="component" value="Chromosome I"/>
</dbReference>
<sequence length="95" mass="11161">MLEGLITRTRRPERLAEYEADLECPPFPLALQHVWHAFCRLSARRGSNGFSINPISWPDIDAYVRNSKMALAPWEIRIIEELDDLFRQEHSKPRD</sequence>
<accession>A0A1M6LFP1</accession>
<dbReference type="RefSeq" id="WP_079537404.1">
    <property type="nucleotide sequence ID" value="NZ_LT670844.1"/>
</dbReference>
<reference evidence="1 2" key="1">
    <citation type="submission" date="2016-11" db="EMBL/GenBank/DDBJ databases">
        <authorList>
            <person name="Jaros S."/>
            <person name="Januszkiewicz K."/>
            <person name="Wedrychowicz H."/>
        </authorList>
    </citation>
    <scope>NUCLEOTIDE SEQUENCE [LARGE SCALE GENOMIC DNA]</scope>
    <source>
        <strain evidence="1 2">GAS499</strain>
    </source>
</reference>
<dbReference type="OrthoDB" id="8245269at2"/>
<dbReference type="AlphaFoldDB" id="A0A1M6LFP1"/>
<protein>
    <submittedName>
        <fullName evidence="1">Uncharacterized protein</fullName>
    </submittedName>
</protein>